<dbReference type="OrthoDB" id="9800856at2"/>
<gene>
    <name evidence="3" type="ORF">Dia5BBH33_03040</name>
</gene>
<dbReference type="InterPro" id="IPR050563">
    <property type="entry name" value="4-hydroxybenzoyl-CoA_TE"/>
</dbReference>
<dbReference type="CDD" id="cd00586">
    <property type="entry name" value="4HBT"/>
    <property type="match status" value="1"/>
</dbReference>
<accession>A0A8D5A3V3</accession>
<dbReference type="AlphaFoldDB" id="A0A8D5A3V3"/>
<dbReference type="EMBL" id="AP019697">
    <property type="protein sequence ID" value="BBK24369.1"/>
    <property type="molecule type" value="Genomic_DNA"/>
</dbReference>
<dbReference type="RefSeq" id="WP_022381509.1">
    <property type="nucleotide sequence ID" value="NZ_AP019697.1"/>
</dbReference>
<evidence type="ECO:0000313" key="3">
    <source>
        <dbReference type="EMBL" id="BBK24369.1"/>
    </source>
</evidence>
<dbReference type="PIRSF" id="PIRSF003230">
    <property type="entry name" value="YbgC"/>
    <property type="match status" value="1"/>
</dbReference>
<keyword evidence="2" id="KW-0378">Hydrolase</keyword>
<keyword evidence="4" id="KW-1185">Reference proteome</keyword>
<organism evidence="3 4">
    <name type="scientific">Dialister hominis</name>
    <dbReference type="NCBI Taxonomy" id="2582419"/>
    <lineage>
        <taxon>Bacteria</taxon>
        <taxon>Bacillati</taxon>
        <taxon>Bacillota</taxon>
        <taxon>Negativicutes</taxon>
        <taxon>Veillonellales</taxon>
        <taxon>Veillonellaceae</taxon>
        <taxon>Dialister</taxon>
    </lineage>
</organism>
<dbReference type="SUPFAM" id="SSF54637">
    <property type="entry name" value="Thioesterase/thiol ester dehydrase-isomerase"/>
    <property type="match status" value="1"/>
</dbReference>
<dbReference type="GeneID" id="92715533"/>
<dbReference type="KEGG" id="dho:Dia5BBH33_03040"/>
<proteinExistence type="inferred from homology"/>
<comment type="similarity">
    <text evidence="1">Belongs to the 4-hydroxybenzoyl-CoA thioesterase family.</text>
</comment>
<dbReference type="GO" id="GO:0047617">
    <property type="term" value="F:fatty acyl-CoA hydrolase activity"/>
    <property type="evidence" value="ECO:0007669"/>
    <property type="project" value="TreeGrafter"/>
</dbReference>
<dbReference type="NCBIfam" id="TIGR00051">
    <property type="entry name" value="YbgC/FadM family acyl-CoA thioesterase"/>
    <property type="match status" value="1"/>
</dbReference>
<name>A0A8D5A3V3_9FIRM</name>
<evidence type="ECO:0000256" key="1">
    <source>
        <dbReference type="ARBA" id="ARBA00005953"/>
    </source>
</evidence>
<dbReference type="Pfam" id="PF13279">
    <property type="entry name" value="4HBT_2"/>
    <property type="match status" value="1"/>
</dbReference>
<evidence type="ECO:0000313" key="4">
    <source>
        <dbReference type="Proteomes" id="UP000320585"/>
    </source>
</evidence>
<dbReference type="PANTHER" id="PTHR31793">
    <property type="entry name" value="4-HYDROXYBENZOYL-COA THIOESTERASE FAMILY MEMBER"/>
    <property type="match status" value="1"/>
</dbReference>
<dbReference type="InterPro" id="IPR006684">
    <property type="entry name" value="YbgC/YbaW"/>
</dbReference>
<dbReference type="InterPro" id="IPR029069">
    <property type="entry name" value="HotDog_dom_sf"/>
</dbReference>
<dbReference type="PANTHER" id="PTHR31793:SF27">
    <property type="entry name" value="NOVEL THIOESTERASE SUPERFAMILY DOMAIN AND SAPOSIN A-TYPE DOMAIN CONTAINING PROTEIN (0610012H03RIK)"/>
    <property type="match status" value="1"/>
</dbReference>
<reference evidence="4" key="1">
    <citation type="submission" date="2019-05" db="EMBL/GenBank/DDBJ databases">
        <title>Complete genome sequencing of Dialister sp. strain 5BBH33.</title>
        <authorList>
            <person name="Sakamoto M."/>
            <person name="Murakami T."/>
            <person name="Mori H."/>
        </authorList>
    </citation>
    <scope>NUCLEOTIDE SEQUENCE [LARGE SCALE GENOMIC DNA]</scope>
    <source>
        <strain evidence="4">5BBH33</strain>
    </source>
</reference>
<protein>
    <submittedName>
        <fullName evidence="3">Thioesterase</fullName>
    </submittedName>
</protein>
<evidence type="ECO:0000256" key="2">
    <source>
        <dbReference type="ARBA" id="ARBA00022801"/>
    </source>
</evidence>
<dbReference type="Proteomes" id="UP000320585">
    <property type="component" value="Chromosome"/>
</dbReference>
<dbReference type="Gene3D" id="3.10.129.10">
    <property type="entry name" value="Hotdog Thioesterase"/>
    <property type="match status" value="1"/>
</dbReference>
<sequence>MFTYKRRVKFYETDGMRVVHHANYLRYFEEARVEYLRAGGIDLNDLMKEGIVFPILEISAKYIKSAEYDDVLLIKTYLRRVDRARLDFEYEVVREKTGEVLTTGKSTNTYTNMNTGRIVRLPAERLEKLVSLSEGDR</sequence>